<comment type="caution">
    <text evidence="12">The sequence shown here is derived from an EMBL/GenBank/DDBJ whole genome shotgun (WGS) entry which is preliminary data.</text>
</comment>
<evidence type="ECO:0000313" key="13">
    <source>
        <dbReference type="Proteomes" id="UP001295794"/>
    </source>
</evidence>
<proteinExistence type="inferred from homology"/>
<dbReference type="InterPro" id="IPR013525">
    <property type="entry name" value="ABC2_TM"/>
</dbReference>
<feature type="region of interest" description="Disordered" evidence="9">
    <location>
        <begin position="1"/>
        <end position="30"/>
    </location>
</feature>
<keyword evidence="8 10" id="KW-0472">Membrane</keyword>
<evidence type="ECO:0000256" key="7">
    <source>
        <dbReference type="ARBA" id="ARBA00022989"/>
    </source>
</evidence>
<dbReference type="SUPFAM" id="SSF52540">
    <property type="entry name" value="P-loop containing nucleoside triphosphate hydrolases"/>
    <property type="match status" value="2"/>
</dbReference>
<dbReference type="SMART" id="SM00382">
    <property type="entry name" value="AAA"/>
    <property type="match status" value="2"/>
</dbReference>
<evidence type="ECO:0000256" key="9">
    <source>
        <dbReference type="SAM" id="MobiDB-lite"/>
    </source>
</evidence>
<keyword evidence="5" id="KW-0547">Nucleotide-binding</keyword>
<dbReference type="GO" id="GO:0016887">
    <property type="term" value="F:ATP hydrolysis activity"/>
    <property type="evidence" value="ECO:0007669"/>
    <property type="project" value="InterPro"/>
</dbReference>
<evidence type="ECO:0000259" key="11">
    <source>
        <dbReference type="PROSITE" id="PS50893"/>
    </source>
</evidence>
<feature type="transmembrane region" description="Helical" evidence="10">
    <location>
        <begin position="1274"/>
        <end position="1301"/>
    </location>
</feature>
<feature type="compositionally biased region" description="Polar residues" evidence="9">
    <location>
        <begin position="46"/>
        <end position="61"/>
    </location>
</feature>
<evidence type="ECO:0000256" key="3">
    <source>
        <dbReference type="ARBA" id="ARBA00022448"/>
    </source>
</evidence>
<name>A0AAD2K5R6_9AGAR</name>
<evidence type="ECO:0000256" key="4">
    <source>
        <dbReference type="ARBA" id="ARBA00022692"/>
    </source>
</evidence>
<dbReference type="InterPro" id="IPR003439">
    <property type="entry name" value="ABC_transporter-like_ATP-bd"/>
</dbReference>
<evidence type="ECO:0000256" key="5">
    <source>
        <dbReference type="ARBA" id="ARBA00022741"/>
    </source>
</evidence>
<keyword evidence="4 10" id="KW-0812">Transmembrane</keyword>
<gene>
    <name evidence="12" type="ORF">MYCIT1_LOCUS30853</name>
</gene>
<dbReference type="Pfam" id="PF06422">
    <property type="entry name" value="PDR_CDR"/>
    <property type="match status" value="1"/>
</dbReference>
<evidence type="ECO:0000256" key="6">
    <source>
        <dbReference type="ARBA" id="ARBA00022840"/>
    </source>
</evidence>
<dbReference type="PROSITE" id="PS50893">
    <property type="entry name" value="ABC_TRANSPORTER_2"/>
    <property type="match status" value="2"/>
</dbReference>
<dbReference type="InterPro" id="IPR027417">
    <property type="entry name" value="P-loop_NTPase"/>
</dbReference>
<feature type="domain" description="ABC transporter" evidence="11">
    <location>
        <begin position="875"/>
        <end position="1113"/>
    </location>
</feature>
<feature type="transmembrane region" description="Helical" evidence="10">
    <location>
        <begin position="603"/>
        <end position="622"/>
    </location>
</feature>
<feature type="non-terminal residue" evidence="12">
    <location>
        <position position="1"/>
    </location>
</feature>
<dbReference type="GO" id="GO:0005524">
    <property type="term" value="F:ATP binding"/>
    <property type="evidence" value="ECO:0007669"/>
    <property type="project" value="UniProtKB-KW"/>
</dbReference>
<keyword evidence="7 10" id="KW-1133">Transmembrane helix</keyword>
<dbReference type="InterPro" id="IPR003593">
    <property type="entry name" value="AAA+_ATPase"/>
</dbReference>
<dbReference type="Gene3D" id="3.40.50.300">
    <property type="entry name" value="P-loop containing nucleotide triphosphate hydrolases"/>
    <property type="match status" value="2"/>
</dbReference>
<feature type="transmembrane region" description="Helical" evidence="10">
    <location>
        <begin position="1321"/>
        <end position="1342"/>
    </location>
</feature>
<feature type="transmembrane region" description="Helical" evidence="10">
    <location>
        <begin position="1349"/>
        <end position="1369"/>
    </location>
</feature>
<feature type="transmembrane region" description="Helical" evidence="10">
    <location>
        <begin position="792"/>
        <end position="813"/>
    </location>
</feature>
<feature type="domain" description="ABC transporter" evidence="11">
    <location>
        <begin position="172"/>
        <end position="422"/>
    </location>
</feature>
<dbReference type="InterPro" id="IPR043926">
    <property type="entry name" value="ABCG_dom"/>
</dbReference>
<feature type="transmembrane region" description="Helical" evidence="10">
    <location>
        <begin position="560"/>
        <end position="582"/>
    </location>
</feature>
<dbReference type="Pfam" id="PF00005">
    <property type="entry name" value="ABC_tran"/>
    <property type="match status" value="2"/>
</dbReference>
<dbReference type="PANTHER" id="PTHR19241">
    <property type="entry name" value="ATP-BINDING CASSETTE TRANSPORTER"/>
    <property type="match status" value="1"/>
</dbReference>
<dbReference type="CDD" id="cd03233">
    <property type="entry name" value="ABCG_PDR_domain1"/>
    <property type="match status" value="1"/>
</dbReference>
<feature type="compositionally biased region" description="Basic and acidic residues" evidence="9">
    <location>
        <begin position="63"/>
        <end position="72"/>
    </location>
</feature>
<dbReference type="Pfam" id="PF01061">
    <property type="entry name" value="ABC2_membrane"/>
    <property type="match status" value="2"/>
</dbReference>
<comment type="similarity">
    <text evidence="2">Belongs to the ABC transporter superfamily. ABCG family. PDR (TC 3.A.1.205) subfamily.</text>
</comment>
<feature type="transmembrane region" description="Helical" evidence="10">
    <location>
        <begin position="642"/>
        <end position="663"/>
    </location>
</feature>
<evidence type="ECO:0000313" key="12">
    <source>
        <dbReference type="EMBL" id="CAK5280362.1"/>
    </source>
</evidence>
<dbReference type="InterPro" id="IPR034001">
    <property type="entry name" value="ABCG_PDR_1"/>
</dbReference>
<feature type="transmembrane region" description="Helical" evidence="10">
    <location>
        <begin position="533"/>
        <end position="554"/>
    </location>
</feature>
<accession>A0AAD2K5R6</accession>
<dbReference type="Proteomes" id="UP001295794">
    <property type="component" value="Unassembled WGS sequence"/>
</dbReference>
<reference evidence="12" key="1">
    <citation type="submission" date="2023-11" db="EMBL/GenBank/DDBJ databases">
        <authorList>
            <person name="De Vega J J."/>
            <person name="De Vega J J."/>
        </authorList>
    </citation>
    <scope>NUCLEOTIDE SEQUENCE</scope>
</reference>
<keyword evidence="13" id="KW-1185">Reference proteome</keyword>
<feature type="transmembrane region" description="Helical" evidence="10">
    <location>
        <begin position="1206"/>
        <end position="1228"/>
    </location>
</feature>
<protein>
    <recommendedName>
        <fullName evidence="11">ABC transporter domain-containing protein</fullName>
    </recommendedName>
</protein>
<evidence type="ECO:0000256" key="2">
    <source>
        <dbReference type="ARBA" id="ARBA00006012"/>
    </source>
</evidence>
<keyword evidence="3" id="KW-0813">Transport</keyword>
<evidence type="ECO:0000256" key="8">
    <source>
        <dbReference type="ARBA" id="ARBA00023136"/>
    </source>
</evidence>
<dbReference type="CDD" id="cd03232">
    <property type="entry name" value="ABCG_PDR_domain2"/>
    <property type="match status" value="1"/>
</dbReference>
<feature type="region of interest" description="Disordered" evidence="9">
    <location>
        <begin position="43"/>
        <end position="76"/>
    </location>
</feature>
<dbReference type="GO" id="GO:0140359">
    <property type="term" value="F:ABC-type transporter activity"/>
    <property type="evidence" value="ECO:0007669"/>
    <property type="project" value="InterPro"/>
</dbReference>
<dbReference type="PROSITE" id="PS00211">
    <property type="entry name" value="ABC_TRANSPORTER_1"/>
    <property type="match status" value="1"/>
</dbReference>
<keyword evidence="6" id="KW-0067">ATP-binding</keyword>
<dbReference type="EMBL" id="CAVNYO010000440">
    <property type="protein sequence ID" value="CAK5280362.1"/>
    <property type="molecule type" value="Genomic_DNA"/>
</dbReference>
<feature type="transmembrane region" description="Helical" evidence="10">
    <location>
        <begin position="675"/>
        <end position="695"/>
    </location>
</feature>
<dbReference type="GO" id="GO:0016020">
    <property type="term" value="C:membrane"/>
    <property type="evidence" value="ECO:0007669"/>
    <property type="project" value="UniProtKB-SubCell"/>
</dbReference>
<evidence type="ECO:0000256" key="10">
    <source>
        <dbReference type="SAM" id="Phobius"/>
    </source>
</evidence>
<dbReference type="FunFam" id="3.40.50.300:FF:000054">
    <property type="entry name" value="ABC multidrug transporter atrF"/>
    <property type="match status" value="1"/>
</dbReference>
<dbReference type="InterPro" id="IPR034003">
    <property type="entry name" value="ABCG_PDR_2"/>
</dbReference>
<dbReference type="InterPro" id="IPR017871">
    <property type="entry name" value="ABC_transporter-like_CS"/>
</dbReference>
<comment type="subcellular location">
    <subcellularLocation>
        <location evidence="1">Membrane</location>
        <topology evidence="1">Multi-pass membrane protein</topology>
    </subcellularLocation>
</comment>
<feature type="transmembrane region" description="Helical" evidence="10">
    <location>
        <begin position="1472"/>
        <end position="1493"/>
    </location>
</feature>
<dbReference type="InterPro" id="IPR010929">
    <property type="entry name" value="PDR_CDR_ABC"/>
</dbReference>
<evidence type="ECO:0000256" key="1">
    <source>
        <dbReference type="ARBA" id="ARBA00004141"/>
    </source>
</evidence>
<feature type="transmembrane region" description="Helical" evidence="10">
    <location>
        <begin position="1234"/>
        <end position="1253"/>
    </location>
</feature>
<organism evidence="12 13">
    <name type="scientific">Mycena citricolor</name>
    <dbReference type="NCBI Taxonomy" id="2018698"/>
    <lineage>
        <taxon>Eukaryota</taxon>
        <taxon>Fungi</taxon>
        <taxon>Dikarya</taxon>
        <taxon>Basidiomycota</taxon>
        <taxon>Agaricomycotina</taxon>
        <taxon>Agaricomycetes</taxon>
        <taxon>Agaricomycetidae</taxon>
        <taxon>Agaricales</taxon>
        <taxon>Marasmiineae</taxon>
        <taxon>Mycenaceae</taxon>
        <taxon>Mycena</taxon>
    </lineage>
</organism>
<dbReference type="Pfam" id="PF19055">
    <property type="entry name" value="ABC2_membrane_7"/>
    <property type="match status" value="1"/>
</dbReference>
<sequence length="1498" mass="166635">PLNMADWPDDAATSNPPHGNDPRPYASGIDVERAKDEFRTLERVLTNRSQHETLSGQTTRAPSDIEKGKQGDEPEPFNLRDYLSASNDAQEQAGIKYVSLSRGLATNSAWIACGCHLGGPRGQGLRRFGDEDLCRHFRRFLSQLLPRYSSVHLGPRDVDVQERTGSDPTHPTQVRPFSSMLSGSLILRRNSGMLKSGEMCLVLGCPGAGCTTFMKAITNDRDTFGEVLGQVLYEGIDAETMREHYKGEVVFNEEDDRHIATLTVAQTLSFALSLKTPGPNGRLPGVTRKDFDREVLDTLLRMLNISHTRQTLVGDEFVRGVSGGERKRVSIAEMMATRARVQAWDNSTRGLDASTALDYVKALRVLTDVLGQTTFVTLYQAGEGIYDLFDKVLVLSGGRQVFFGKPTEARAYFEGLGYNAMPRQSTPDYLTGCTDANERQFAPGRSEHDVPSTPEALEQAFRQSTAYSEMQSGLKALKVEMETDRRDQEAFRAAVADDKKKGVSRSSPYTLGFTAQVMALTKRQFRMRMQDKFQLYTSFSLSTVLALIIGAAFFNMPTTSAGAFTRGGVVFAALLTTCLDAFGEMPTQMLGRPILRKQTGYSMYRPSAIAVANTLADLPFSATRIFMFNVPVYFMTHLARSAGGFFTFHLFAYVAYLTMQGFFRTFGVLCTNFDVAFRLAVFFIPNFIEYTGYIIPVIKMKRWLFWIYYINPIAYAWQACMENEFMRINITCDGNYIVPRNLGSLTKYPNGLGPNQVCTLFGASAGSASVSGNAYINAGYGISASNLWKRNLLVLLGFMIVFQVTQVVALEYFPRYNANISVNIFAKESADSAKRNAILQARKADKARINAEKAAALEKQSGAPAALSDVHRKTLTWQNLNYHVPVPGGTRRLLHDVQGYVGPGLTALMGASGAGKTTCLDVLAQRKNIGVISGDILVDGRPLASDFARGTAYAEQMDVHEETATVREALRFSAYLRQPSSVPVSEKDDYVEEIIELLELQDLSEALVFSLSVESRKRLTIGVELASKPELLLFLDEPTSGLDSQSAWNVVRLLRKLADQGQAILCTIHQPSSLLFESFDRLLLLERGGETVYFGDIGKDSHVIRQYFAENGATCPANVNPAEFMLEAIGAGVAPRIGDRDWKDVWLDSPQCAQLRDTIDAIKSRGLAQPVLDKSHESVYATPFMYQMRIVTIRNMLALWRRPDYMFTRLFVCSFISLFVSLSFLQLGTSVRELQFRVFAIFWVGILPALVMAQIEPLFIMNRRIFIREASSRIYSPYVFSISQTISELPGAMFSAIVYWLLMVYPIGFGQGSAGQNGNGFQLLVTIFMMLFGISLGQLVAAISPSVQVAALFNPFLTLVLSTFCGVTLPHTSNSLWWTWLYQLVPYTRGISSMVVTELHGLPIRCNSDEFSIFNPPSNNTCVQWAQDFINIAGGYLDNPSATSACRYCQYKVADEFYTPLGMSFSNRWRDVFIVLVFAVFNIIATVIASRFLRYAKR</sequence>